<protein>
    <recommendedName>
        <fullName evidence="4">RSE1/DDB1/CPSF1 C-terminal domain-containing protein</fullName>
    </recommendedName>
</protein>
<dbReference type="InterPro" id="IPR015943">
    <property type="entry name" value="WD40/YVTN_repeat-like_dom_sf"/>
</dbReference>
<dbReference type="PANTHER" id="PTHR10644">
    <property type="entry name" value="DNA REPAIR/RNA PROCESSING CPSF FAMILY"/>
    <property type="match status" value="1"/>
</dbReference>
<comment type="similarity">
    <text evidence="2">Belongs to the DDB1 family.</text>
</comment>
<sequence length="368" mass="40687">MVLLTSALEALPSGEEVERHFMRLLDEATFDRLYEYEMQPTEAAVSLLCTSFDGPSSTVYVVVGTAYVRPEEAEPTEGRLLVFEVGERSSGLELRHEYATKGAVYALEEFRGQLLAGVNNKLQLYSWSSLTEASSASLVLRHEHCGHILVLYVQSRGDFILVGDLMKSLALLQYSATTGELNELARDYNANWMTAVAFLDDEAFLGAENGFNLFVARKNSDAATDEERHRLDVVGEFHIGEFVNRFRKGSLTMHVAEGGTAPLPTILFGTVNGVLGVLASLSQSQYSFLSKVVGNLVKVIKGVGGLVHREYRSFSNERKTVEASGFIDGDLLEGYLELSPHQKLEVVQGLEVTVEELTRQVEELARLH</sequence>
<gene>
    <name evidence="5" type="ORF">CPEL01642_LOCUS25550</name>
</gene>
<dbReference type="GO" id="GO:0005634">
    <property type="term" value="C:nucleus"/>
    <property type="evidence" value="ECO:0007669"/>
    <property type="project" value="UniProtKB-SubCell"/>
</dbReference>
<dbReference type="Gene3D" id="1.10.150.910">
    <property type="match status" value="1"/>
</dbReference>
<dbReference type="Pfam" id="PF03178">
    <property type="entry name" value="CPSF_A"/>
    <property type="match status" value="1"/>
</dbReference>
<evidence type="ECO:0000256" key="3">
    <source>
        <dbReference type="ARBA" id="ARBA00023242"/>
    </source>
</evidence>
<dbReference type="GO" id="GO:0003676">
    <property type="term" value="F:nucleic acid binding"/>
    <property type="evidence" value="ECO:0007669"/>
    <property type="project" value="InterPro"/>
</dbReference>
<accession>A0A7S0LTL4</accession>
<evidence type="ECO:0000256" key="1">
    <source>
        <dbReference type="ARBA" id="ARBA00004123"/>
    </source>
</evidence>
<dbReference type="FunFam" id="1.10.150.910:FF:000003">
    <property type="entry name" value="DNA damage-binding protein 1a"/>
    <property type="match status" value="1"/>
</dbReference>
<dbReference type="EMBL" id="HBEY01053095">
    <property type="protein sequence ID" value="CAD8622167.1"/>
    <property type="molecule type" value="Transcribed_RNA"/>
</dbReference>
<dbReference type="InterPro" id="IPR050358">
    <property type="entry name" value="RSE1/DDB1/CFT1"/>
</dbReference>
<feature type="domain" description="RSE1/DDB1/CPSF1 C-terminal" evidence="4">
    <location>
        <begin position="20"/>
        <end position="336"/>
    </location>
</feature>
<comment type="subcellular location">
    <subcellularLocation>
        <location evidence="1">Nucleus</location>
    </subcellularLocation>
</comment>
<dbReference type="InterPro" id="IPR004871">
    <property type="entry name" value="RSE1/DDB1/CPSF1_C"/>
</dbReference>
<proteinExistence type="inferred from homology"/>
<dbReference type="Gene3D" id="2.130.10.10">
    <property type="entry name" value="YVTN repeat-like/Quinoprotein amine dehydrogenase"/>
    <property type="match status" value="1"/>
</dbReference>
<organism evidence="5">
    <name type="scientific">Coccolithus braarudii</name>
    <dbReference type="NCBI Taxonomy" id="221442"/>
    <lineage>
        <taxon>Eukaryota</taxon>
        <taxon>Haptista</taxon>
        <taxon>Haptophyta</taxon>
        <taxon>Prymnesiophyceae</taxon>
        <taxon>Coccolithales</taxon>
        <taxon>Coccolithaceae</taxon>
        <taxon>Coccolithus</taxon>
    </lineage>
</organism>
<dbReference type="AlphaFoldDB" id="A0A7S0LTL4"/>
<keyword evidence="3" id="KW-0539">Nucleus</keyword>
<reference evidence="5" key="1">
    <citation type="submission" date="2021-01" db="EMBL/GenBank/DDBJ databases">
        <authorList>
            <person name="Corre E."/>
            <person name="Pelletier E."/>
            <person name="Niang G."/>
            <person name="Scheremetjew M."/>
            <person name="Finn R."/>
            <person name="Kale V."/>
            <person name="Holt S."/>
            <person name="Cochrane G."/>
            <person name="Meng A."/>
            <person name="Brown T."/>
            <person name="Cohen L."/>
        </authorList>
    </citation>
    <scope>NUCLEOTIDE SEQUENCE</scope>
    <source>
        <strain evidence="5">PLY182g</strain>
    </source>
</reference>
<evidence type="ECO:0000313" key="5">
    <source>
        <dbReference type="EMBL" id="CAD8622167.1"/>
    </source>
</evidence>
<evidence type="ECO:0000256" key="2">
    <source>
        <dbReference type="ARBA" id="ARBA00007453"/>
    </source>
</evidence>
<evidence type="ECO:0000259" key="4">
    <source>
        <dbReference type="Pfam" id="PF03178"/>
    </source>
</evidence>
<name>A0A7S0LTL4_9EUKA</name>